<name>A0A2P2IQT5_RHIMU</name>
<sequence length="114" mass="13246">MCLEGLKFYTKPSNCLYSTYFQNVVKKQGLSCSSWHLLVSEDRLIQHYDNFTWPSLIFTIIHQYLLPARSSGQPKVSLYKSLNKFPSIRILNSDHNPTTVDTNSIEKKPPDMKY</sequence>
<dbReference type="AlphaFoldDB" id="A0A2P2IQT5"/>
<dbReference type="EMBL" id="GGEC01003108">
    <property type="protein sequence ID" value="MBW83591.1"/>
    <property type="molecule type" value="Transcribed_RNA"/>
</dbReference>
<evidence type="ECO:0000313" key="1">
    <source>
        <dbReference type="EMBL" id="MBW83591.1"/>
    </source>
</evidence>
<proteinExistence type="predicted"/>
<reference evidence="1" key="1">
    <citation type="submission" date="2018-02" db="EMBL/GenBank/DDBJ databases">
        <title>Rhizophora mucronata_Transcriptome.</title>
        <authorList>
            <person name="Meera S.P."/>
            <person name="Sreeshan A."/>
            <person name="Augustine A."/>
        </authorList>
    </citation>
    <scope>NUCLEOTIDE SEQUENCE</scope>
    <source>
        <tissue evidence="1">Leaf</tissue>
    </source>
</reference>
<organism evidence="1">
    <name type="scientific">Rhizophora mucronata</name>
    <name type="common">Asiatic mangrove</name>
    <dbReference type="NCBI Taxonomy" id="61149"/>
    <lineage>
        <taxon>Eukaryota</taxon>
        <taxon>Viridiplantae</taxon>
        <taxon>Streptophyta</taxon>
        <taxon>Embryophyta</taxon>
        <taxon>Tracheophyta</taxon>
        <taxon>Spermatophyta</taxon>
        <taxon>Magnoliopsida</taxon>
        <taxon>eudicotyledons</taxon>
        <taxon>Gunneridae</taxon>
        <taxon>Pentapetalae</taxon>
        <taxon>rosids</taxon>
        <taxon>fabids</taxon>
        <taxon>Malpighiales</taxon>
        <taxon>Rhizophoraceae</taxon>
        <taxon>Rhizophora</taxon>
    </lineage>
</organism>
<accession>A0A2P2IQT5</accession>
<protein>
    <submittedName>
        <fullName evidence="1">Uncharacterized protein</fullName>
    </submittedName>
</protein>